<evidence type="ECO:0000313" key="1">
    <source>
        <dbReference type="EMBL" id="KAK3747728.1"/>
    </source>
</evidence>
<accession>A0AAE0YJM6</accession>
<dbReference type="EMBL" id="JAWDGP010006075">
    <property type="protein sequence ID" value="KAK3747728.1"/>
    <property type="molecule type" value="Genomic_DNA"/>
</dbReference>
<dbReference type="AlphaFoldDB" id="A0AAE0YJM6"/>
<dbReference type="Proteomes" id="UP001283361">
    <property type="component" value="Unassembled WGS sequence"/>
</dbReference>
<gene>
    <name evidence="1" type="ORF">RRG08_024875</name>
</gene>
<proteinExistence type="predicted"/>
<protein>
    <submittedName>
        <fullName evidence="1">Uncharacterized protein</fullName>
    </submittedName>
</protein>
<evidence type="ECO:0000313" key="2">
    <source>
        <dbReference type="Proteomes" id="UP001283361"/>
    </source>
</evidence>
<reference evidence="1" key="1">
    <citation type="journal article" date="2023" name="G3 (Bethesda)">
        <title>A reference genome for the long-term kleptoplast-retaining sea slug Elysia crispata morphotype clarki.</title>
        <authorList>
            <person name="Eastman K.E."/>
            <person name="Pendleton A.L."/>
            <person name="Shaikh M.A."/>
            <person name="Suttiyut T."/>
            <person name="Ogas R."/>
            <person name="Tomko P."/>
            <person name="Gavelis G."/>
            <person name="Widhalm J.R."/>
            <person name="Wisecaver J.H."/>
        </authorList>
    </citation>
    <scope>NUCLEOTIDE SEQUENCE</scope>
    <source>
        <strain evidence="1">ECLA1</strain>
    </source>
</reference>
<name>A0AAE0YJM6_9GAST</name>
<organism evidence="1 2">
    <name type="scientific">Elysia crispata</name>
    <name type="common">lettuce slug</name>
    <dbReference type="NCBI Taxonomy" id="231223"/>
    <lineage>
        <taxon>Eukaryota</taxon>
        <taxon>Metazoa</taxon>
        <taxon>Spiralia</taxon>
        <taxon>Lophotrochozoa</taxon>
        <taxon>Mollusca</taxon>
        <taxon>Gastropoda</taxon>
        <taxon>Heterobranchia</taxon>
        <taxon>Euthyneura</taxon>
        <taxon>Panpulmonata</taxon>
        <taxon>Sacoglossa</taxon>
        <taxon>Placobranchoidea</taxon>
        <taxon>Plakobranchidae</taxon>
        <taxon>Elysia</taxon>
    </lineage>
</organism>
<sequence length="169" mass="18839">MGRPFSVSSARDYYYHWKVPVKASLREPPSARPFSASIAGIPRTKCGRTKKTRPNVFTVNNGAARTRNGKTARHCPPLTYNGCNCSAMFLLLREPSLEEELQQAQSGKDSFAARISQKMSVEVGCLPLSERLPLDLLLTARCQTSLTDPYHHRPLQLHRATAQNKLTAE</sequence>
<keyword evidence="2" id="KW-1185">Reference proteome</keyword>
<comment type="caution">
    <text evidence="1">The sequence shown here is derived from an EMBL/GenBank/DDBJ whole genome shotgun (WGS) entry which is preliminary data.</text>
</comment>